<reference evidence="3" key="1">
    <citation type="journal article" date="2019" name="Int. J. Syst. Evol. Microbiol.">
        <title>The Global Catalogue of Microorganisms (GCM) 10K type strain sequencing project: providing services to taxonomists for standard genome sequencing and annotation.</title>
        <authorList>
            <consortium name="The Broad Institute Genomics Platform"/>
            <consortium name="The Broad Institute Genome Sequencing Center for Infectious Disease"/>
            <person name="Wu L."/>
            <person name="Ma J."/>
        </authorList>
    </citation>
    <scope>NUCLEOTIDE SEQUENCE [LARGE SCALE GENOMIC DNA]</scope>
    <source>
        <strain evidence="3">KCTC 12861</strain>
    </source>
</reference>
<protein>
    <submittedName>
        <fullName evidence="2">Uncharacterized protein</fullName>
    </submittedName>
</protein>
<proteinExistence type="predicted"/>
<keyword evidence="3" id="KW-1185">Reference proteome</keyword>
<accession>A0ABQ3E4N6</accession>
<evidence type="ECO:0000256" key="1">
    <source>
        <dbReference type="SAM" id="MobiDB-lite"/>
    </source>
</evidence>
<evidence type="ECO:0000313" key="2">
    <source>
        <dbReference type="EMBL" id="GHB26309.1"/>
    </source>
</evidence>
<feature type="region of interest" description="Disordered" evidence="1">
    <location>
        <begin position="309"/>
        <end position="332"/>
    </location>
</feature>
<feature type="compositionally biased region" description="Polar residues" evidence="1">
    <location>
        <begin position="319"/>
        <end position="332"/>
    </location>
</feature>
<evidence type="ECO:0000313" key="3">
    <source>
        <dbReference type="Proteomes" id="UP000637980"/>
    </source>
</evidence>
<dbReference type="Proteomes" id="UP000637980">
    <property type="component" value="Unassembled WGS sequence"/>
</dbReference>
<comment type="caution">
    <text evidence="2">The sequence shown here is derived from an EMBL/GenBank/DDBJ whole genome shotgun (WGS) entry which is preliminary data.</text>
</comment>
<sequence>MDYIADLDSEIQEASLCQLQNDYPNALVRHAILRADKKQFHLFGWVELFPFDMIVPEGWTAGAKPWAVPGTDGWTLTFSTTRVSSEVATDWYRRAARGSVNIITPKGEIPTTAAAMAAEPNLGKFAVGMEAPFAFPWHDSPRINQLVPMTRPQRQVLKLTGNDSARHWLQENLGFDPFEEIEWLGGLAMLAPDPILASLQISPCARPENGTESLSCLAVPRRTRHKVSDLSTLTLHVIEERGNGWASIQSTSLAKEGFTELQYPQLTDKIGWALVCSERGLLQASKPASWLNQISFGLQSSVGSLEIEVPSGGKRKPAQSYQQSRYSSGDTSTIGVLPEAPGRLRLQSLVSQRKKRDRRKSAPQKIFGTAKESLGEVERNRKKKEAQDFVVGLIKEARRRLIFVDPFFGVREMRLFALQNQSDGLVPRILTGLPALKSLSGEGQGFQLQQGIIFASDLEDIRNKLEGRAPTVRVMPGGEKTLIHDRYLVVDEDVWHCGPSFNELGERLGVMTKLPEPVSIRSMIGKVWLQSTDLAELSLNARKT</sequence>
<gene>
    <name evidence="2" type="ORF">GCM10007094_13150</name>
</gene>
<name>A0ABQ3E4N6_9HYPH</name>
<dbReference type="NCBIfam" id="NF040700">
    <property type="entry name" value="VPA1262_N_dom"/>
    <property type="match status" value="1"/>
</dbReference>
<organism evidence="2 3">
    <name type="scientific">Pseudovibrio japonicus</name>
    <dbReference type="NCBI Taxonomy" id="366534"/>
    <lineage>
        <taxon>Bacteria</taxon>
        <taxon>Pseudomonadati</taxon>
        <taxon>Pseudomonadota</taxon>
        <taxon>Alphaproteobacteria</taxon>
        <taxon>Hyphomicrobiales</taxon>
        <taxon>Stappiaceae</taxon>
        <taxon>Pseudovibrio</taxon>
    </lineage>
</organism>
<dbReference type="RefSeq" id="WP_189435971.1">
    <property type="nucleotide sequence ID" value="NZ_BMXE01000002.1"/>
</dbReference>
<dbReference type="EMBL" id="BMXE01000002">
    <property type="protein sequence ID" value="GHB26309.1"/>
    <property type="molecule type" value="Genomic_DNA"/>
</dbReference>